<dbReference type="EC" id="1.11.1.5" evidence="10"/>
<dbReference type="InterPro" id="IPR051395">
    <property type="entry name" value="Cytochrome_c_Peroxidase/MauG"/>
</dbReference>
<organism evidence="10 11">
    <name type="scientific">Niveibacterium umoris</name>
    <dbReference type="NCBI Taxonomy" id="1193620"/>
    <lineage>
        <taxon>Bacteria</taxon>
        <taxon>Pseudomonadati</taxon>
        <taxon>Pseudomonadota</taxon>
        <taxon>Betaproteobacteria</taxon>
        <taxon>Rhodocyclales</taxon>
        <taxon>Rhodocyclaceae</taxon>
        <taxon>Niveibacterium</taxon>
    </lineage>
</organism>
<dbReference type="RefSeq" id="WP_207064293.1">
    <property type="nucleotide sequence ID" value="NZ_BAABLE010000011.1"/>
</dbReference>
<evidence type="ECO:0000256" key="3">
    <source>
        <dbReference type="ARBA" id="ARBA00022723"/>
    </source>
</evidence>
<keyword evidence="10" id="KW-0575">Peroxidase</keyword>
<gene>
    <name evidence="10" type="ORF">GGR36_001342</name>
</gene>
<dbReference type="PROSITE" id="PS51007">
    <property type="entry name" value="CYTC"/>
    <property type="match status" value="2"/>
</dbReference>
<evidence type="ECO:0000313" key="10">
    <source>
        <dbReference type="EMBL" id="MBB4012034.1"/>
    </source>
</evidence>
<evidence type="ECO:0000256" key="4">
    <source>
        <dbReference type="ARBA" id="ARBA00022729"/>
    </source>
</evidence>
<dbReference type="Gene3D" id="1.10.760.10">
    <property type="entry name" value="Cytochrome c-like domain"/>
    <property type="match status" value="2"/>
</dbReference>
<dbReference type="InterPro" id="IPR009056">
    <property type="entry name" value="Cyt_c-like_dom"/>
</dbReference>
<evidence type="ECO:0000256" key="5">
    <source>
        <dbReference type="ARBA" id="ARBA00023002"/>
    </source>
</evidence>
<dbReference type="PROSITE" id="PS51257">
    <property type="entry name" value="PROKAR_LIPOPROTEIN"/>
    <property type="match status" value="1"/>
</dbReference>
<protein>
    <submittedName>
        <fullName evidence="10">Cytochrome c peroxidase</fullName>
        <ecNumber evidence="10">1.11.1.5</ecNumber>
    </submittedName>
</protein>
<sequence length="440" mass="47783">MRNVVSLVWMLSCFATACSALVVSFAHAAPRSSGSGADGWSKDEMAALASLSLKRLPPVPVDPSNAFERLPAAVDLGRRIFSDARFSRNGAVSCASCHDPQKQFQDGLPVGRGVGTGSRRSMPIVGAGYSTWLFWDGRKDSLWSQALGPLEDAAEHGGNRTRLARRLASNYRKEYEAVFGKMPSLDGLPEDAGPKGGAAENAAWARMSTRQREDVSRIFANVGKAIAAYEKSLKYEPTRLDRYIDTVLSGQTATQESLRTDEVRGLRLFIGKAQCVTCHNGPLLTDQQFHNTGVPQRDVARPDRGRADATGKVRDDEFNCLGPFSDAQPSQCQELRFMVSDDPALEGAFKTPGLRGIAQRAPYMHAGQFATLEQVVRHYIAAPHAAVGRSELTHRHGGKIDSAKHVERAPIELTDTEVADLVAFLGTLNTDRPPTLPAVQ</sequence>
<feature type="domain" description="Cytochrome c" evidence="9">
    <location>
        <begin position="72"/>
        <end position="183"/>
    </location>
</feature>
<feature type="chain" id="PRO_5032436741" evidence="8">
    <location>
        <begin position="29"/>
        <end position="440"/>
    </location>
</feature>
<dbReference type="AlphaFoldDB" id="A0A840BI87"/>
<keyword evidence="11" id="KW-1185">Reference proteome</keyword>
<keyword evidence="3 7" id="KW-0479">Metal-binding</keyword>
<keyword evidence="5 10" id="KW-0560">Oxidoreductase</keyword>
<dbReference type="Pfam" id="PF03150">
    <property type="entry name" value="CCP_MauG"/>
    <property type="match status" value="1"/>
</dbReference>
<dbReference type="GO" id="GO:0020037">
    <property type="term" value="F:heme binding"/>
    <property type="evidence" value="ECO:0007669"/>
    <property type="project" value="InterPro"/>
</dbReference>
<comment type="subcellular location">
    <subcellularLocation>
        <location evidence="1">Cell envelope</location>
    </subcellularLocation>
</comment>
<feature type="domain" description="Cytochrome c" evidence="9">
    <location>
        <begin position="260"/>
        <end position="429"/>
    </location>
</feature>
<dbReference type="EMBL" id="JACIET010000001">
    <property type="protein sequence ID" value="MBB4012034.1"/>
    <property type="molecule type" value="Genomic_DNA"/>
</dbReference>
<keyword evidence="6 7" id="KW-0408">Iron</keyword>
<evidence type="ECO:0000256" key="8">
    <source>
        <dbReference type="SAM" id="SignalP"/>
    </source>
</evidence>
<dbReference type="GO" id="GO:0009055">
    <property type="term" value="F:electron transfer activity"/>
    <property type="evidence" value="ECO:0007669"/>
    <property type="project" value="InterPro"/>
</dbReference>
<dbReference type="GO" id="GO:0046872">
    <property type="term" value="F:metal ion binding"/>
    <property type="evidence" value="ECO:0007669"/>
    <property type="project" value="UniProtKB-KW"/>
</dbReference>
<dbReference type="PANTHER" id="PTHR30600:SF10">
    <property type="entry name" value="BLL6722 PROTEIN"/>
    <property type="match status" value="1"/>
</dbReference>
<reference evidence="10 11" key="1">
    <citation type="submission" date="2020-08" db="EMBL/GenBank/DDBJ databases">
        <title>Genomic Encyclopedia of Type Strains, Phase IV (KMG-IV): sequencing the most valuable type-strain genomes for metagenomic binning, comparative biology and taxonomic classification.</title>
        <authorList>
            <person name="Goeker M."/>
        </authorList>
    </citation>
    <scope>NUCLEOTIDE SEQUENCE [LARGE SCALE GENOMIC DNA]</scope>
    <source>
        <strain evidence="10 11">DSM 106739</strain>
    </source>
</reference>
<name>A0A840BI87_9RHOO</name>
<dbReference type="SUPFAM" id="SSF46626">
    <property type="entry name" value="Cytochrome c"/>
    <property type="match status" value="2"/>
</dbReference>
<dbReference type="GO" id="GO:0004130">
    <property type="term" value="F:cytochrome-c peroxidase activity"/>
    <property type="evidence" value="ECO:0007669"/>
    <property type="project" value="UniProtKB-EC"/>
</dbReference>
<feature type="signal peptide" evidence="8">
    <location>
        <begin position="1"/>
        <end position="28"/>
    </location>
</feature>
<dbReference type="InterPro" id="IPR004852">
    <property type="entry name" value="Di-haem_cyt_c_peroxidsae"/>
</dbReference>
<keyword evidence="4 8" id="KW-0732">Signal</keyword>
<proteinExistence type="predicted"/>
<evidence type="ECO:0000259" key="9">
    <source>
        <dbReference type="PROSITE" id="PS51007"/>
    </source>
</evidence>
<evidence type="ECO:0000256" key="1">
    <source>
        <dbReference type="ARBA" id="ARBA00004196"/>
    </source>
</evidence>
<evidence type="ECO:0000256" key="2">
    <source>
        <dbReference type="ARBA" id="ARBA00022617"/>
    </source>
</evidence>
<dbReference type="InterPro" id="IPR036909">
    <property type="entry name" value="Cyt_c-like_dom_sf"/>
</dbReference>
<keyword evidence="2 7" id="KW-0349">Heme</keyword>
<evidence type="ECO:0000313" key="11">
    <source>
        <dbReference type="Proteomes" id="UP000561045"/>
    </source>
</evidence>
<dbReference type="Proteomes" id="UP000561045">
    <property type="component" value="Unassembled WGS sequence"/>
</dbReference>
<comment type="caution">
    <text evidence="10">The sequence shown here is derived from an EMBL/GenBank/DDBJ whole genome shotgun (WGS) entry which is preliminary data.</text>
</comment>
<dbReference type="PANTHER" id="PTHR30600">
    <property type="entry name" value="CYTOCHROME C PEROXIDASE-RELATED"/>
    <property type="match status" value="1"/>
</dbReference>
<accession>A0A840BI87</accession>
<evidence type="ECO:0000256" key="7">
    <source>
        <dbReference type="PROSITE-ProRule" id="PRU00433"/>
    </source>
</evidence>
<evidence type="ECO:0000256" key="6">
    <source>
        <dbReference type="ARBA" id="ARBA00023004"/>
    </source>
</evidence>
<dbReference type="GO" id="GO:0030313">
    <property type="term" value="C:cell envelope"/>
    <property type="evidence" value="ECO:0007669"/>
    <property type="project" value="UniProtKB-SubCell"/>
</dbReference>